<keyword evidence="3" id="KW-1185">Reference proteome</keyword>
<dbReference type="EMBL" id="JAACJM010000014">
    <property type="protein sequence ID" value="KAF5369072.1"/>
    <property type="molecule type" value="Genomic_DNA"/>
</dbReference>
<proteinExistence type="predicted"/>
<keyword evidence="1" id="KW-0732">Signal</keyword>
<accession>A0A8H5GQ87</accession>
<feature type="signal peptide" evidence="1">
    <location>
        <begin position="1"/>
        <end position="19"/>
    </location>
</feature>
<dbReference type="PANTHER" id="PTHR38123:SF1">
    <property type="entry name" value="HYDROPHOBIC SURFACE BINDING PROTEIN"/>
    <property type="match status" value="1"/>
</dbReference>
<dbReference type="OrthoDB" id="3485059at2759"/>
<dbReference type="GO" id="GO:0005576">
    <property type="term" value="C:extracellular region"/>
    <property type="evidence" value="ECO:0007669"/>
    <property type="project" value="TreeGrafter"/>
</dbReference>
<dbReference type="InterPro" id="IPR021054">
    <property type="entry name" value="Cell_wall_mannoprotein_1"/>
</dbReference>
<dbReference type="PANTHER" id="PTHR38123">
    <property type="entry name" value="CELL WALL SERINE-THREONINE-RICH GALACTOMANNOPROTEIN MP1 (AFU_ORTHOLOGUE AFUA_4G03240)"/>
    <property type="match status" value="1"/>
</dbReference>
<dbReference type="Pfam" id="PF12296">
    <property type="entry name" value="HsbA"/>
    <property type="match status" value="1"/>
</dbReference>
<dbReference type="AlphaFoldDB" id="A0A8H5GQ87"/>
<dbReference type="Proteomes" id="UP000559256">
    <property type="component" value="Unassembled WGS sequence"/>
</dbReference>
<feature type="chain" id="PRO_5034053631" description="Hydrophobic surface binding protein" evidence="1">
    <location>
        <begin position="20"/>
        <end position="181"/>
    </location>
</feature>
<organism evidence="2 3">
    <name type="scientific">Tetrapyrgos nigripes</name>
    <dbReference type="NCBI Taxonomy" id="182062"/>
    <lineage>
        <taxon>Eukaryota</taxon>
        <taxon>Fungi</taxon>
        <taxon>Dikarya</taxon>
        <taxon>Basidiomycota</taxon>
        <taxon>Agaricomycotina</taxon>
        <taxon>Agaricomycetes</taxon>
        <taxon>Agaricomycetidae</taxon>
        <taxon>Agaricales</taxon>
        <taxon>Marasmiineae</taxon>
        <taxon>Marasmiaceae</taxon>
        <taxon>Tetrapyrgos</taxon>
    </lineage>
</organism>
<gene>
    <name evidence="2" type="ORF">D9758_003054</name>
</gene>
<dbReference type="Gene3D" id="1.20.1280.140">
    <property type="match status" value="1"/>
</dbReference>
<sequence>MQLLSRSLVALSIAASTFGLVLKRDVTTILSDISNIGTQVTSLDNNINAFPDSGGSLAAALAIHNDAVALNSAVGTATTDTTSNGAFSEADGQSVLSAVEGIEDTILDTLSAIVAKHAAFAALPIGGIPALVLQDLKNLDASTTAFSGALIANAPADLVSEATEIQSTIGTAFDTAIAAYS</sequence>
<comment type="caution">
    <text evidence="2">The sequence shown here is derived from an EMBL/GenBank/DDBJ whole genome shotgun (WGS) entry which is preliminary data.</text>
</comment>
<protein>
    <recommendedName>
        <fullName evidence="4">Hydrophobic surface binding protein</fullName>
    </recommendedName>
</protein>
<reference evidence="2 3" key="1">
    <citation type="journal article" date="2020" name="ISME J.">
        <title>Uncovering the hidden diversity of litter-decomposition mechanisms in mushroom-forming fungi.</title>
        <authorList>
            <person name="Floudas D."/>
            <person name="Bentzer J."/>
            <person name="Ahren D."/>
            <person name="Johansson T."/>
            <person name="Persson P."/>
            <person name="Tunlid A."/>
        </authorList>
    </citation>
    <scope>NUCLEOTIDE SEQUENCE [LARGE SCALE GENOMIC DNA]</scope>
    <source>
        <strain evidence="2 3">CBS 291.85</strain>
    </source>
</reference>
<evidence type="ECO:0000313" key="2">
    <source>
        <dbReference type="EMBL" id="KAF5369072.1"/>
    </source>
</evidence>
<evidence type="ECO:0000256" key="1">
    <source>
        <dbReference type="SAM" id="SignalP"/>
    </source>
</evidence>
<name>A0A8H5GQ87_9AGAR</name>
<evidence type="ECO:0008006" key="4">
    <source>
        <dbReference type="Google" id="ProtNLM"/>
    </source>
</evidence>
<evidence type="ECO:0000313" key="3">
    <source>
        <dbReference type="Proteomes" id="UP000559256"/>
    </source>
</evidence>